<keyword evidence="2" id="KW-1185">Reference proteome</keyword>
<accession>D0LHD0</accession>
<evidence type="ECO:0000313" key="2">
    <source>
        <dbReference type="Proteomes" id="UP000001880"/>
    </source>
</evidence>
<sequence length="545" mass="53708">MRSAKLNQSFLPILFIPLLAGGCSLVYDASEVDVRDREPVLDSIEPQSMYEGEGRSMQSAAMGLQPIDLPGSALDYGYPVLLRGINFAADAIIRVELRGDGGGTGSVGGVALPILVGDTWVSDDGSLAATTFHAPVNTLLGHAEELVFDVILSQGDSEVAIPFTLIGLDELELLGGVYDATTQFRELYSTIRFLDDVEFVGTRPMLFAATGDILIDSVLSVAGLSGDEGGQGGAGGCSGGAAGSDSNCGNQGGGLAPLDLLSGAGGGGGANLTNGLIGGGTGGLGGLIAVDPLLTILPGVGSLIDIDLFRLVTGNGGGGGAGGLLLNGLLGSGGAGGGGGGLLALTAGGVVAFTQNAFLTAAGGAGGAGSLVGGGGGGGSGGALSVVGIRGIDLQGAGPWLEAPGGLGGTGLFDGGNGGLGRIRIDSPVAVPSLFDTIPVPVRGPAFGLSTPSIVFDANINITIIGQGGLEYGLLTFALNETNLIDLIGGGGNVFEVPVELEPGFNQLCAVTDVDMANFANQDDNQHCTSIVYLPVNDAAQGAGN</sequence>
<dbReference type="KEGG" id="hoh:Hoch_5799"/>
<dbReference type="PROSITE" id="PS51257">
    <property type="entry name" value="PROKAR_LIPOPROTEIN"/>
    <property type="match status" value="1"/>
</dbReference>
<name>D0LHD0_HALO1</name>
<dbReference type="AlphaFoldDB" id="D0LHD0"/>
<protein>
    <submittedName>
        <fullName evidence="1">Uncharacterized protein</fullName>
    </submittedName>
</protein>
<gene>
    <name evidence="1" type="ordered locus">Hoch_5799</name>
</gene>
<dbReference type="EMBL" id="CP001804">
    <property type="protein sequence ID" value="ACY18275.1"/>
    <property type="molecule type" value="Genomic_DNA"/>
</dbReference>
<evidence type="ECO:0000313" key="1">
    <source>
        <dbReference type="EMBL" id="ACY18275.1"/>
    </source>
</evidence>
<dbReference type="STRING" id="502025.Hoch_5799"/>
<organism evidence="1 2">
    <name type="scientific">Haliangium ochraceum (strain DSM 14365 / JCM 11303 / SMP-2)</name>
    <dbReference type="NCBI Taxonomy" id="502025"/>
    <lineage>
        <taxon>Bacteria</taxon>
        <taxon>Pseudomonadati</taxon>
        <taxon>Myxococcota</taxon>
        <taxon>Polyangia</taxon>
        <taxon>Haliangiales</taxon>
        <taxon>Kofleriaceae</taxon>
        <taxon>Haliangium</taxon>
    </lineage>
</organism>
<proteinExistence type="predicted"/>
<dbReference type="Proteomes" id="UP000001880">
    <property type="component" value="Chromosome"/>
</dbReference>
<reference evidence="1 2" key="1">
    <citation type="journal article" date="2010" name="Stand. Genomic Sci.">
        <title>Complete genome sequence of Haliangium ochraceum type strain (SMP-2).</title>
        <authorList>
            <consortium name="US DOE Joint Genome Institute (JGI-PGF)"/>
            <person name="Ivanova N."/>
            <person name="Daum C."/>
            <person name="Lang E."/>
            <person name="Abt B."/>
            <person name="Kopitz M."/>
            <person name="Saunders E."/>
            <person name="Lapidus A."/>
            <person name="Lucas S."/>
            <person name="Glavina Del Rio T."/>
            <person name="Nolan M."/>
            <person name="Tice H."/>
            <person name="Copeland A."/>
            <person name="Cheng J.F."/>
            <person name="Chen F."/>
            <person name="Bruce D."/>
            <person name="Goodwin L."/>
            <person name="Pitluck S."/>
            <person name="Mavromatis K."/>
            <person name="Pati A."/>
            <person name="Mikhailova N."/>
            <person name="Chen A."/>
            <person name="Palaniappan K."/>
            <person name="Land M."/>
            <person name="Hauser L."/>
            <person name="Chang Y.J."/>
            <person name="Jeffries C.D."/>
            <person name="Detter J.C."/>
            <person name="Brettin T."/>
            <person name="Rohde M."/>
            <person name="Goker M."/>
            <person name="Bristow J."/>
            <person name="Markowitz V."/>
            <person name="Eisen J.A."/>
            <person name="Hugenholtz P."/>
            <person name="Kyrpides N.C."/>
            <person name="Klenk H.P."/>
        </authorList>
    </citation>
    <scope>NUCLEOTIDE SEQUENCE [LARGE SCALE GENOMIC DNA]</scope>
    <source>
        <strain evidence="2">DSM 14365 / CIP 107738 / JCM 11303 / AJ 13395 / SMP-2</strain>
    </source>
</reference>
<dbReference type="HOGENOM" id="CLU_499458_0_0_7"/>